<evidence type="ECO:0000313" key="1">
    <source>
        <dbReference type="EMBL" id="MEA5672105.1"/>
    </source>
</evidence>
<organism evidence="1 2">
    <name type="scientific">Pseudomonas machongensis</name>
    <dbReference type="NCBI Taxonomy" id="3110229"/>
    <lineage>
        <taxon>Bacteria</taxon>
        <taxon>Pseudomonadati</taxon>
        <taxon>Pseudomonadota</taxon>
        <taxon>Gammaproteobacteria</taxon>
        <taxon>Pseudomonadales</taxon>
        <taxon>Pseudomonadaceae</taxon>
        <taxon>Pseudomonas</taxon>
    </lineage>
</organism>
<dbReference type="Proteomes" id="UP001302573">
    <property type="component" value="Unassembled WGS sequence"/>
</dbReference>
<evidence type="ECO:0008006" key="3">
    <source>
        <dbReference type="Google" id="ProtNLM"/>
    </source>
</evidence>
<reference evidence="1 2" key="1">
    <citation type="submission" date="2023-12" db="EMBL/GenBank/DDBJ databases">
        <title>Pseudomonas machongensis sp. nov., isolated from wilted pepper plants (Capsicum annuum).</title>
        <authorList>
            <person name="Qiu M."/>
            <person name="Li Y."/>
            <person name="Liu Q."/>
            <person name="Zhang X."/>
            <person name="Huang Y."/>
            <person name="Guo R."/>
            <person name="Hu M."/>
            <person name="Zhou J."/>
            <person name="Zhou X."/>
        </authorList>
    </citation>
    <scope>NUCLEOTIDE SEQUENCE [LARGE SCALE GENOMIC DNA]</scope>
    <source>
        <strain evidence="1 2">MH2</strain>
    </source>
</reference>
<proteinExistence type="predicted"/>
<evidence type="ECO:0000313" key="2">
    <source>
        <dbReference type="Proteomes" id="UP001302573"/>
    </source>
</evidence>
<protein>
    <recommendedName>
        <fullName evidence="3">Immunity protein 8</fullName>
    </recommendedName>
</protein>
<dbReference type="EMBL" id="JAYFUI010000110">
    <property type="protein sequence ID" value="MEA5672105.1"/>
    <property type="molecule type" value="Genomic_DNA"/>
</dbReference>
<name>A0ABU5VJ75_9PSED</name>
<dbReference type="RefSeq" id="WP_323453320.1">
    <property type="nucleotide sequence ID" value="NZ_JAYFUI010000110.1"/>
</dbReference>
<gene>
    <name evidence="1" type="ORF">VA602_12220</name>
</gene>
<accession>A0ABU5VJ75</accession>
<keyword evidence="2" id="KW-1185">Reference proteome</keyword>
<sequence>MNIIQTIVQQHTLMALRIPTGWSISKNDFVDIGPDILETIDDEHVRFLVTQNFFADNIFMAGSERTLDSGVPIYATLDIWCRAPDEERMIEYQASINVYKGKKKTSIFSLTCTTENRYEAREMIDRWATAFTWKVLFEFESAGLPIEHYFSAEQHH</sequence>
<comment type="caution">
    <text evidence="1">The sequence shown here is derived from an EMBL/GenBank/DDBJ whole genome shotgun (WGS) entry which is preliminary data.</text>
</comment>